<dbReference type="OrthoDB" id="282973at2759"/>
<sequence length="712" mass="82581">MLVLTVCSLVCFILAALVHAHTVPGLDSLHIQSEFAKRANLIDPIYDILPDADIDFINSHLTNLTSYNASKCDQCKHKIRYGRSLIDEYPDKAHLVGLLLFKYCIESHDGKEAKCDNVDFFVNTVRTNTENFNNNFDAGVTQVGSLNFQDNDFLQVLKRLNVSNELDLEYYCYFKSSNACKLPATPDVEELFGVSSWWPEKQPQHYSQPNYTNNSEIFNVLHLTDVHIQLRYQLGTESNCTSTPCAVPESYNAELPGADYNFTDYYRSFDPDLTDFALSFYPDAHYDENNTYIKGEYYDYPKYRGWNFQNAPATSFGAYLADSPELLMNNSFKHIALVNQDKNFEWAIFTGDVVDHIVTSCTPEYTKEEEVRSFRAMKHFFGNIPVLPALGNHETYPYGQLAPLQFDESENKTYSWNVDEMVDLWVNNEWFDDKDADDIKSHYAGFLYVTNRGLKVIGLNSNCYYQKNLWSYINHTAEPDLFGQWEFLVNELVESEAKGQRVWIMAHIPTTDYDTLPIQSRIFGKIVERFSPYTIANIFYGHTHQDQFHVLYSTNGTDQTEDDIVNMSWVLQSLTPLSNYNPSWRYYEVEHESFNIINSYNYYTLLNETFTNGGAEPIWRFEYSARDLYDPEHTWPGEAPLNATFWHRYVLSQLRNETNIDFNQKFSEIQYRFGPGVLDCKNGSVVSDDCYNDNYCVVGSFYSDDYQKCLRD</sequence>
<dbReference type="AlphaFoldDB" id="A0A367XRT4"/>
<feature type="signal peptide" evidence="3">
    <location>
        <begin position="1"/>
        <end position="20"/>
    </location>
</feature>
<dbReference type="GO" id="GO:0008081">
    <property type="term" value="F:phosphoric diester hydrolase activity"/>
    <property type="evidence" value="ECO:0007669"/>
    <property type="project" value="TreeGrafter"/>
</dbReference>
<evidence type="ECO:0000313" key="6">
    <source>
        <dbReference type="Proteomes" id="UP000253472"/>
    </source>
</evidence>
<evidence type="ECO:0000256" key="2">
    <source>
        <dbReference type="ARBA" id="ARBA00023180"/>
    </source>
</evidence>
<organism evidence="5 6">
    <name type="scientific">Candida viswanathii</name>
    <dbReference type="NCBI Taxonomy" id="5486"/>
    <lineage>
        <taxon>Eukaryota</taxon>
        <taxon>Fungi</taxon>
        <taxon>Dikarya</taxon>
        <taxon>Ascomycota</taxon>
        <taxon>Saccharomycotina</taxon>
        <taxon>Pichiomycetes</taxon>
        <taxon>Debaryomycetaceae</taxon>
        <taxon>Candida/Lodderomyces clade</taxon>
        <taxon>Candida</taxon>
    </lineage>
</organism>
<keyword evidence="2" id="KW-0325">Glycoprotein</keyword>
<accession>A0A367XRT4</accession>
<dbReference type="PANTHER" id="PTHR10340">
    <property type="entry name" value="SPHINGOMYELIN PHOSPHODIESTERASE"/>
    <property type="match status" value="1"/>
</dbReference>
<feature type="domain" description="Calcineurin-like phosphoesterase" evidence="4">
    <location>
        <begin position="338"/>
        <end position="545"/>
    </location>
</feature>
<name>A0A367XRT4_9ASCO</name>
<keyword evidence="6" id="KW-1185">Reference proteome</keyword>
<gene>
    <name evidence="5" type="primary">asm-2_1</name>
    <name evidence="5" type="ORF">Cantr_04955</name>
</gene>
<dbReference type="Pfam" id="PF00149">
    <property type="entry name" value="Metallophos"/>
    <property type="match status" value="1"/>
</dbReference>
<dbReference type="InterPro" id="IPR029052">
    <property type="entry name" value="Metallo-depent_PP-like"/>
</dbReference>
<dbReference type="InterPro" id="IPR004843">
    <property type="entry name" value="Calcineurin-like_PHP"/>
</dbReference>
<evidence type="ECO:0000313" key="5">
    <source>
        <dbReference type="EMBL" id="RCK56354.1"/>
    </source>
</evidence>
<comment type="caution">
    <text evidence="5">The sequence shown here is derived from an EMBL/GenBank/DDBJ whole genome shotgun (WGS) entry which is preliminary data.</text>
</comment>
<evidence type="ECO:0000259" key="4">
    <source>
        <dbReference type="Pfam" id="PF00149"/>
    </source>
</evidence>
<dbReference type="EMBL" id="QLNQ01000029">
    <property type="protein sequence ID" value="RCK56354.1"/>
    <property type="molecule type" value="Genomic_DNA"/>
</dbReference>
<dbReference type="Proteomes" id="UP000253472">
    <property type="component" value="Unassembled WGS sequence"/>
</dbReference>
<evidence type="ECO:0000256" key="3">
    <source>
        <dbReference type="SAM" id="SignalP"/>
    </source>
</evidence>
<reference evidence="5 6" key="1">
    <citation type="submission" date="2018-06" db="EMBL/GenBank/DDBJ databases">
        <title>Whole genome sequencing of Candida tropicalis (genome annotated by CSBL at Korea University).</title>
        <authorList>
            <person name="Ahn J."/>
        </authorList>
    </citation>
    <scope>NUCLEOTIDE SEQUENCE [LARGE SCALE GENOMIC DNA]</scope>
    <source>
        <strain evidence="5 6">ATCC 20962</strain>
    </source>
</reference>
<dbReference type="Gene3D" id="3.60.21.10">
    <property type="match status" value="1"/>
</dbReference>
<protein>
    <submittedName>
        <fullName evidence="5">Sphingomyelin phosphodiesterase 2</fullName>
    </submittedName>
</protein>
<dbReference type="STRING" id="5486.A0A367XRT4"/>
<dbReference type="CDD" id="cd00842">
    <property type="entry name" value="MPP_ASMase"/>
    <property type="match status" value="1"/>
</dbReference>
<keyword evidence="3" id="KW-0732">Signal</keyword>
<dbReference type="InterPro" id="IPR041805">
    <property type="entry name" value="ASMase/PPN1_MPP"/>
</dbReference>
<evidence type="ECO:0000256" key="1">
    <source>
        <dbReference type="ARBA" id="ARBA00022801"/>
    </source>
</evidence>
<proteinExistence type="predicted"/>
<dbReference type="PANTHER" id="PTHR10340:SF27">
    <property type="entry name" value="ACL091CP"/>
    <property type="match status" value="1"/>
</dbReference>
<feature type="chain" id="PRO_5016893418" evidence="3">
    <location>
        <begin position="21"/>
        <end position="712"/>
    </location>
</feature>
<keyword evidence="1" id="KW-0378">Hydrolase</keyword>
<dbReference type="SUPFAM" id="SSF56300">
    <property type="entry name" value="Metallo-dependent phosphatases"/>
    <property type="match status" value="1"/>
</dbReference>